<evidence type="ECO:0000313" key="1">
    <source>
        <dbReference type="EMBL" id="JAH32631.1"/>
    </source>
</evidence>
<dbReference type="AlphaFoldDB" id="A0A0E9RU21"/>
<protein>
    <submittedName>
        <fullName evidence="1">Uncharacterized protein</fullName>
    </submittedName>
</protein>
<organism evidence="1">
    <name type="scientific">Anguilla anguilla</name>
    <name type="common">European freshwater eel</name>
    <name type="synonym">Muraena anguilla</name>
    <dbReference type="NCBI Taxonomy" id="7936"/>
    <lineage>
        <taxon>Eukaryota</taxon>
        <taxon>Metazoa</taxon>
        <taxon>Chordata</taxon>
        <taxon>Craniata</taxon>
        <taxon>Vertebrata</taxon>
        <taxon>Euteleostomi</taxon>
        <taxon>Actinopterygii</taxon>
        <taxon>Neopterygii</taxon>
        <taxon>Teleostei</taxon>
        <taxon>Anguilliformes</taxon>
        <taxon>Anguillidae</taxon>
        <taxon>Anguilla</taxon>
    </lineage>
</organism>
<accession>A0A0E9RU21</accession>
<sequence>MLNPVQLQTSLLERQAISHMWFLSAASCRKAA</sequence>
<reference evidence="1" key="1">
    <citation type="submission" date="2014-11" db="EMBL/GenBank/DDBJ databases">
        <authorList>
            <person name="Amaro Gonzalez C."/>
        </authorList>
    </citation>
    <scope>NUCLEOTIDE SEQUENCE</scope>
</reference>
<dbReference type="EMBL" id="GBXM01075946">
    <property type="protein sequence ID" value="JAH32631.1"/>
    <property type="molecule type" value="Transcribed_RNA"/>
</dbReference>
<reference evidence="1" key="2">
    <citation type="journal article" date="2015" name="Fish Shellfish Immunol.">
        <title>Early steps in the European eel (Anguilla anguilla)-Vibrio vulnificus interaction in the gills: Role of the RtxA13 toxin.</title>
        <authorList>
            <person name="Callol A."/>
            <person name="Pajuelo D."/>
            <person name="Ebbesson L."/>
            <person name="Teles M."/>
            <person name="MacKenzie S."/>
            <person name="Amaro C."/>
        </authorList>
    </citation>
    <scope>NUCLEOTIDE SEQUENCE</scope>
</reference>
<name>A0A0E9RU21_ANGAN</name>
<proteinExistence type="predicted"/>